<evidence type="ECO:0000313" key="3">
    <source>
        <dbReference type="Proteomes" id="UP000247409"/>
    </source>
</evidence>
<sequence length="512" mass="59191">MDSHILSNELQRMHRNLSHAMMEYLHATRSMTYMVKAVDLTYESMYEGPALQRSIWRYEALWLPLLAAISNPPTPDNDDPIKPQWSQHMFSTKVDEIRAKNFATGGLWLNSEIIVPPLDIAWVWHCHRLNPHAYAEDLARFARDQHLQTIAYITSACSTTITTAFKFSDGEDSQSRPTRRLWEIVYPYEAYMPKYLLNHTYAEEESRKRQHITSYTNEINRSTFRSVLGYDLSHAALLQKSFVYQIIDEDDPDKAELYETNPYLMRAFQRYLQFIVLHKSANNELLVPMKDINLIWHMHLSCTTEYTNDCNALIGYIVKHDSIAVEQTRRKEIEAMEAERAANGGNDTNLEDDEMRELREQRQRGISISRTKQLWEGTYGTKPRYDLPDTRYRGEPSGNRGGFKQIFEKTNGTSRDISWIEALLLMTLAIFVFFSGSVALVYAFYKTMVTHGKYLLGLPAGAGIMGLGVYIFLAIPISRPLSSSSRYWQDRAYKQTHNPLPPFLTATTKKSL</sequence>
<keyword evidence="1" id="KW-1133">Transmembrane helix</keyword>
<gene>
    <name evidence="2" type="ORF">BWQ96_07615</name>
</gene>
<dbReference type="Pfam" id="PF07173">
    <property type="entry name" value="GRDP-like"/>
    <property type="match status" value="1"/>
</dbReference>
<dbReference type="InterPro" id="IPR009836">
    <property type="entry name" value="GRDP-like"/>
</dbReference>
<dbReference type="OrthoDB" id="2684236at2759"/>
<dbReference type="STRING" id="448386.A0A2V3IKR5"/>
<feature type="transmembrane region" description="Helical" evidence="1">
    <location>
        <begin position="457"/>
        <end position="477"/>
    </location>
</feature>
<dbReference type="PANTHER" id="PTHR34365:SF7">
    <property type="entry name" value="GLYCINE-RICH DOMAIN-CONTAINING PROTEIN 1"/>
    <property type="match status" value="1"/>
</dbReference>
<feature type="transmembrane region" description="Helical" evidence="1">
    <location>
        <begin position="423"/>
        <end position="445"/>
    </location>
</feature>
<keyword evidence="1" id="KW-0472">Membrane</keyword>
<organism evidence="2 3">
    <name type="scientific">Gracilariopsis chorda</name>
    <dbReference type="NCBI Taxonomy" id="448386"/>
    <lineage>
        <taxon>Eukaryota</taxon>
        <taxon>Rhodophyta</taxon>
        <taxon>Florideophyceae</taxon>
        <taxon>Rhodymeniophycidae</taxon>
        <taxon>Gracilariales</taxon>
        <taxon>Gracilariaceae</taxon>
        <taxon>Gracilariopsis</taxon>
    </lineage>
</organism>
<keyword evidence="3" id="KW-1185">Reference proteome</keyword>
<dbReference type="AlphaFoldDB" id="A0A2V3IKR5"/>
<dbReference type="EMBL" id="NBIV01000154">
    <property type="protein sequence ID" value="PXF42672.1"/>
    <property type="molecule type" value="Genomic_DNA"/>
</dbReference>
<comment type="caution">
    <text evidence="2">The sequence shown here is derived from an EMBL/GenBank/DDBJ whole genome shotgun (WGS) entry which is preliminary data.</text>
</comment>
<proteinExistence type="predicted"/>
<name>A0A2V3IKR5_9FLOR</name>
<evidence type="ECO:0000313" key="2">
    <source>
        <dbReference type="EMBL" id="PXF42672.1"/>
    </source>
</evidence>
<reference evidence="2 3" key="1">
    <citation type="journal article" date="2018" name="Mol. Biol. Evol.">
        <title>Analysis of the draft genome of the red seaweed Gracilariopsis chorda provides insights into genome size evolution in Rhodophyta.</title>
        <authorList>
            <person name="Lee J."/>
            <person name="Yang E.C."/>
            <person name="Graf L."/>
            <person name="Yang J.H."/>
            <person name="Qiu H."/>
            <person name="Zel Zion U."/>
            <person name="Chan C.X."/>
            <person name="Stephens T.G."/>
            <person name="Weber A.P.M."/>
            <person name="Boo G.H."/>
            <person name="Boo S.M."/>
            <person name="Kim K.M."/>
            <person name="Shin Y."/>
            <person name="Jung M."/>
            <person name="Lee S.J."/>
            <person name="Yim H.S."/>
            <person name="Lee J.H."/>
            <person name="Bhattacharya D."/>
            <person name="Yoon H.S."/>
        </authorList>
    </citation>
    <scope>NUCLEOTIDE SEQUENCE [LARGE SCALE GENOMIC DNA]</scope>
    <source>
        <strain evidence="2 3">SKKU-2015</strain>
        <tissue evidence="2">Whole body</tissue>
    </source>
</reference>
<keyword evidence="1" id="KW-0812">Transmembrane</keyword>
<dbReference type="PANTHER" id="PTHR34365">
    <property type="entry name" value="ENOLASE (DUF1399)"/>
    <property type="match status" value="1"/>
</dbReference>
<accession>A0A2V3IKR5</accession>
<protein>
    <submittedName>
        <fullName evidence="2">Glycine-rich domain-containing protein 2</fullName>
    </submittedName>
</protein>
<dbReference type="Proteomes" id="UP000247409">
    <property type="component" value="Unassembled WGS sequence"/>
</dbReference>
<evidence type="ECO:0000256" key="1">
    <source>
        <dbReference type="SAM" id="Phobius"/>
    </source>
</evidence>